<reference evidence="1 2" key="1">
    <citation type="journal article" date="2014" name="PLoS ONE">
        <title>The first complete genome sequence of the class fimbriimonadia in the phylum armatimonadetes.</title>
        <authorList>
            <person name="Hu Z.Y."/>
            <person name="Wang Y.Z."/>
            <person name="Im W.T."/>
            <person name="Wang S.Y."/>
            <person name="Zhao G.P."/>
            <person name="Zheng H.J."/>
            <person name="Quan Z.X."/>
        </authorList>
    </citation>
    <scope>NUCLEOTIDE SEQUENCE [LARGE SCALE GENOMIC DNA]</scope>
    <source>
        <strain evidence="1">Gsoil 348</strain>
    </source>
</reference>
<dbReference type="PROSITE" id="PS51318">
    <property type="entry name" value="TAT"/>
    <property type="match status" value="1"/>
</dbReference>
<dbReference type="EMBL" id="CP007139">
    <property type="protein sequence ID" value="AIE86148.1"/>
    <property type="molecule type" value="Genomic_DNA"/>
</dbReference>
<name>A0A068NRJ3_FIMGI</name>
<accession>A0A068NRJ3</accession>
<evidence type="ECO:0000313" key="2">
    <source>
        <dbReference type="Proteomes" id="UP000027982"/>
    </source>
</evidence>
<dbReference type="eggNOG" id="COG4102">
    <property type="taxonomic scope" value="Bacteria"/>
</dbReference>
<keyword evidence="2" id="KW-1185">Reference proteome</keyword>
<dbReference type="InterPro" id="IPR006311">
    <property type="entry name" value="TAT_signal"/>
</dbReference>
<dbReference type="PANTHER" id="PTHR43737:SF1">
    <property type="entry name" value="DUF1501 DOMAIN-CONTAINING PROTEIN"/>
    <property type="match status" value="1"/>
</dbReference>
<dbReference type="AlphaFoldDB" id="A0A068NRJ3"/>
<dbReference type="STRING" id="661478.OP10G_2780"/>
<dbReference type="HOGENOM" id="CLU_032896_2_0_0"/>
<dbReference type="PANTHER" id="PTHR43737">
    <property type="entry name" value="BLL7424 PROTEIN"/>
    <property type="match status" value="1"/>
</dbReference>
<dbReference type="KEGG" id="fgi:OP10G_2780"/>
<organism evidence="1 2">
    <name type="scientific">Fimbriimonas ginsengisoli Gsoil 348</name>
    <dbReference type="NCBI Taxonomy" id="661478"/>
    <lineage>
        <taxon>Bacteria</taxon>
        <taxon>Bacillati</taxon>
        <taxon>Armatimonadota</taxon>
        <taxon>Fimbriimonadia</taxon>
        <taxon>Fimbriimonadales</taxon>
        <taxon>Fimbriimonadaceae</taxon>
        <taxon>Fimbriimonas</taxon>
    </lineage>
</organism>
<protein>
    <submittedName>
        <fullName evidence="1">Twin-arginine translocation pathway signal</fullName>
    </submittedName>
</protein>
<dbReference type="Proteomes" id="UP000027982">
    <property type="component" value="Chromosome"/>
</dbReference>
<evidence type="ECO:0000313" key="1">
    <source>
        <dbReference type="EMBL" id="AIE86148.1"/>
    </source>
</evidence>
<sequence length="419" mass="44912">MGVPLKGKEMSDLFTRRDLIKGGTMIAVGLVAPRWLSTIAQADMIRVGQGGKATGDTVLVVCQLSGGNDGLNTVVPYANKAYYTLRPTLGLTEDKILKLNESQGLHPGLKGLHELFQQGKVAIINNVGYPKANRSHFKSMEIWQSASPEGTMKGGWIGRHFDEQLRHGPLNPVVGLGLSTDKPLALNAQSASIPCFASLADLKNMVGDPDTERMLREIQGMDAMQGTATHAVQQASKSALDVISILQKQLGGYTPKETYGNDAFGMGFKQIAQLIATSPQTRVVYFSAGGFDTHARQPDTHAKLLTGFGDAINSFQKELEAVGKADKVVTVVFSEFGRRAAENASQGTDHGQAAPMFLIGSKVKGGIHGPVPDLQALADGDVMFTQDFRGVYAATLDQWMGGDSEIVLGQKFGHPDVFK</sequence>
<dbReference type="InterPro" id="IPR010869">
    <property type="entry name" value="DUF1501"/>
</dbReference>
<proteinExistence type="predicted"/>
<dbReference type="Pfam" id="PF07394">
    <property type="entry name" value="DUF1501"/>
    <property type="match status" value="1"/>
</dbReference>
<gene>
    <name evidence="1" type="ORF">OP10G_2780</name>
</gene>